<dbReference type="InterPro" id="IPR019998">
    <property type="entry name" value="Membr_insert_YidC"/>
</dbReference>
<keyword evidence="4 13" id="KW-0813">Transport</keyword>
<dbReference type="Pfam" id="PF02096">
    <property type="entry name" value="60KD_IMP"/>
    <property type="match status" value="1"/>
</dbReference>
<dbReference type="Proteomes" id="UP000293902">
    <property type="component" value="Chromosome"/>
</dbReference>
<dbReference type="GO" id="GO:0015031">
    <property type="term" value="P:protein transport"/>
    <property type="evidence" value="ECO:0007669"/>
    <property type="project" value="UniProtKB-KW"/>
</dbReference>
<evidence type="ECO:0000256" key="9">
    <source>
        <dbReference type="ARBA" id="ARBA00023136"/>
    </source>
</evidence>
<feature type="transmembrane region" description="Helical" evidence="13">
    <location>
        <begin position="429"/>
        <end position="450"/>
    </location>
</feature>
<evidence type="ECO:0000256" key="5">
    <source>
        <dbReference type="ARBA" id="ARBA00022475"/>
    </source>
</evidence>
<dbReference type="HAMAP" id="MF_01810">
    <property type="entry name" value="YidC_type1"/>
    <property type="match status" value="1"/>
</dbReference>
<dbReference type="GO" id="GO:0051205">
    <property type="term" value="P:protein insertion into membrane"/>
    <property type="evidence" value="ECO:0007669"/>
    <property type="project" value="TreeGrafter"/>
</dbReference>
<dbReference type="EMBL" id="CP036313">
    <property type="protein sequence ID" value="QBH12515.1"/>
    <property type="molecule type" value="Genomic_DNA"/>
</dbReference>
<reference evidence="17 20" key="2">
    <citation type="submission" date="2019-02" db="EMBL/GenBank/DDBJ databases">
        <title>Complete genome sequence of Desulfobacter hydrogenophilus AcRS1.</title>
        <authorList>
            <person name="Marietou A."/>
            <person name="Lund M.B."/>
            <person name="Marshall I.P.G."/>
            <person name="Schreiber L."/>
            <person name="Jorgensen B."/>
        </authorList>
    </citation>
    <scope>NUCLEOTIDE SEQUENCE [LARGE SCALE GENOMIC DNA]</scope>
    <source>
        <strain evidence="17 20">AcRS1</strain>
    </source>
</reference>
<keyword evidence="8 13" id="KW-1133">Transmembrane helix</keyword>
<dbReference type="InterPro" id="IPR038221">
    <property type="entry name" value="YidC_periplasmic_sf"/>
</dbReference>
<dbReference type="GO" id="GO:0032977">
    <property type="term" value="F:membrane insertase activity"/>
    <property type="evidence" value="ECO:0007669"/>
    <property type="project" value="InterPro"/>
</dbReference>
<comment type="function">
    <text evidence="13">Required for the insertion and/or proper folding and/or complex formation of integral membrane proteins into the membrane. Involved in integration of membrane proteins that insert both dependently and independently of the Sec translocase complex, as well as at least some lipoproteins. Aids folding of multispanning membrane proteins.</text>
</comment>
<reference evidence="18 19" key="1">
    <citation type="submission" date="2018-06" db="EMBL/GenBank/DDBJ databases">
        <title>Complete Genome Sequence of Desulfobacter hydrogenophilus (DSM3380).</title>
        <authorList>
            <person name="Marietou A."/>
            <person name="Schreiber L."/>
            <person name="Marshall I."/>
            <person name="Jorgensen B."/>
        </authorList>
    </citation>
    <scope>NUCLEOTIDE SEQUENCE [LARGE SCALE GENOMIC DNA]</scope>
    <source>
        <strain evidence="18 19">DSM 3380</strain>
    </source>
</reference>
<dbReference type="EMBL" id="QLNI01000006">
    <property type="protein sequence ID" value="RAM03250.1"/>
    <property type="molecule type" value="Genomic_DNA"/>
</dbReference>
<evidence type="ECO:0000259" key="15">
    <source>
        <dbReference type="Pfam" id="PF02096"/>
    </source>
</evidence>
<evidence type="ECO:0000256" key="13">
    <source>
        <dbReference type="HAMAP-Rule" id="MF_01810"/>
    </source>
</evidence>
<evidence type="ECO:0000256" key="11">
    <source>
        <dbReference type="ARBA" id="ARBA00033245"/>
    </source>
</evidence>
<feature type="transmembrane region" description="Helical" evidence="13">
    <location>
        <begin position="7"/>
        <end position="25"/>
    </location>
</feature>
<feature type="transmembrane region" description="Helical" evidence="13">
    <location>
        <begin position="360"/>
        <end position="379"/>
    </location>
</feature>
<organism evidence="18 19">
    <name type="scientific">Desulfobacter hydrogenophilus</name>
    <dbReference type="NCBI Taxonomy" id="2291"/>
    <lineage>
        <taxon>Bacteria</taxon>
        <taxon>Pseudomonadati</taxon>
        <taxon>Thermodesulfobacteriota</taxon>
        <taxon>Desulfobacteria</taxon>
        <taxon>Desulfobacterales</taxon>
        <taxon>Desulfobacteraceae</taxon>
        <taxon>Desulfobacter</taxon>
    </lineage>
</organism>
<proteinExistence type="inferred from homology"/>
<gene>
    <name evidence="13 17" type="primary">yidC</name>
    <name evidence="18" type="ORF">DO021_03985</name>
    <name evidence="17" type="ORF">EYB58_06065</name>
</gene>
<dbReference type="InterPro" id="IPR028055">
    <property type="entry name" value="YidC/Oxa/ALB_C"/>
</dbReference>
<feature type="domain" description="Membrane insertase YidC N-terminal" evidence="16">
    <location>
        <begin position="78"/>
        <end position="347"/>
    </location>
</feature>
<sequence>MDEQKRLFLAVVLSIAVLLGYQFFFAPAPQPDNQNQNAPSQTMDSSESDSAKVSDFTPKTVPATAPAAQTDLRDFRTITLSTPYYTIAVSEYKAAVTSLTLNDYRETNDEGSPAKQLVTEELADITGGIFSIDTAKGGIRGLGDAVFSSDASSTNLSLNQGEKSITFFWTNPDGITVKKVLTFRADSYLIHCDIIVQNGSGMPVNDGISICVPGYFNEDVKKRSRFAYEGPVAYLDNKFTTIKPKDIEDKDTYSGIVGWVGYTSRYFLTAVLPDTPEDATVKLTFANDVVTNRLVTQMPRLDPEKQNQQSFTLYMGPKSHKILSQYDNLLKKSVNFGFFDIIAKPLLIAMNFIHDIIPNYGVAIILLTILIKLIFWPLGTKSYKSMNEMKKVQPLMMEIREKYKNDKQRMNQETMALYKTYKVNPASGCLPLLVQMPIFFALYRMLYMAIELRHAPFVGWIQDLSGPDRLFHFNFAIPFMDAPYGIPVLTLFMGASFLLQQKMTPTAGDPMQAKMMMLMPIFMTVLFINFPAGLVLYMFVNNIISMGQQYYTQKILA</sequence>
<dbReference type="NCBIfam" id="NF002353">
    <property type="entry name" value="PRK01318.1-4"/>
    <property type="match status" value="1"/>
</dbReference>
<evidence type="ECO:0000256" key="7">
    <source>
        <dbReference type="ARBA" id="ARBA00022927"/>
    </source>
</evidence>
<dbReference type="InterPro" id="IPR001708">
    <property type="entry name" value="YidC/ALB3/OXA1/COX18"/>
</dbReference>
<dbReference type="PRINTS" id="PR01900">
    <property type="entry name" value="YIDCPROTEIN"/>
</dbReference>
<dbReference type="GO" id="GO:0005886">
    <property type="term" value="C:plasma membrane"/>
    <property type="evidence" value="ECO:0007669"/>
    <property type="project" value="UniProtKB-SubCell"/>
</dbReference>
<keyword evidence="9 13" id="KW-0472">Membrane</keyword>
<keyword evidence="5 13" id="KW-1003">Cell membrane</keyword>
<dbReference type="PANTHER" id="PTHR12428:SF65">
    <property type="entry name" value="CYTOCHROME C OXIDASE ASSEMBLY PROTEIN COX18, MITOCHONDRIAL"/>
    <property type="match status" value="1"/>
</dbReference>
<evidence type="ECO:0000256" key="3">
    <source>
        <dbReference type="ARBA" id="ARBA00015325"/>
    </source>
</evidence>
<dbReference type="CDD" id="cd19961">
    <property type="entry name" value="EcYidC-like_peri"/>
    <property type="match status" value="1"/>
</dbReference>
<dbReference type="NCBIfam" id="TIGR03592">
    <property type="entry name" value="yidC_oxa1_cterm"/>
    <property type="match status" value="1"/>
</dbReference>
<evidence type="ECO:0000313" key="18">
    <source>
        <dbReference type="EMBL" id="RAM03250.1"/>
    </source>
</evidence>
<comment type="subunit">
    <text evidence="13">Interacts with the Sec translocase complex via SecD. Specifically interacts with transmembrane segments of nascent integral membrane proteins during membrane integration.</text>
</comment>
<comment type="similarity">
    <text evidence="2 13">Belongs to the OXA1/ALB3/YidC family. Type 1 subfamily.</text>
</comment>
<evidence type="ECO:0000256" key="2">
    <source>
        <dbReference type="ARBA" id="ARBA00010527"/>
    </source>
</evidence>
<dbReference type="PANTHER" id="PTHR12428">
    <property type="entry name" value="OXA1"/>
    <property type="match status" value="1"/>
</dbReference>
<evidence type="ECO:0000256" key="10">
    <source>
        <dbReference type="ARBA" id="ARBA00023186"/>
    </source>
</evidence>
<evidence type="ECO:0000259" key="16">
    <source>
        <dbReference type="Pfam" id="PF14849"/>
    </source>
</evidence>
<evidence type="ECO:0000256" key="4">
    <source>
        <dbReference type="ARBA" id="ARBA00022448"/>
    </source>
</evidence>
<evidence type="ECO:0000313" key="19">
    <source>
        <dbReference type="Proteomes" id="UP000248798"/>
    </source>
</evidence>
<dbReference type="PRINTS" id="PR00701">
    <property type="entry name" value="60KDINNERMP"/>
</dbReference>
<evidence type="ECO:0000256" key="14">
    <source>
        <dbReference type="SAM" id="MobiDB-lite"/>
    </source>
</evidence>
<feature type="compositionally biased region" description="Polar residues" evidence="14">
    <location>
        <begin position="31"/>
        <end position="45"/>
    </location>
</feature>
<keyword evidence="7 13" id="KW-0653">Protein transport</keyword>
<feature type="transmembrane region" description="Helical" evidence="13">
    <location>
        <begin position="520"/>
        <end position="540"/>
    </location>
</feature>
<keyword evidence="6 13" id="KW-0812">Transmembrane</keyword>
<dbReference type="CDD" id="cd20070">
    <property type="entry name" value="5TM_YidC_Alb3"/>
    <property type="match status" value="1"/>
</dbReference>
<evidence type="ECO:0000313" key="20">
    <source>
        <dbReference type="Proteomes" id="UP000293902"/>
    </source>
</evidence>
<feature type="transmembrane region" description="Helical" evidence="13">
    <location>
        <begin position="470"/>
        <end position="499"/>
    </location>
</feature>
<dbReference type="AlphaFoldDB" id="A0A328FHF7"/>
<dbReference type="Gene3D" id="2.70.98.90">
    <property type="match status" value="1"/>
</dbReference>
<feature type="domain" description="Membrane insertase YidC/Oxa/ALB C-terminal" evidence="15">
    <location>
        <begin position="360"/>
        <end position="554"/>
    </location>
</feature>
<evidence type="ECO:0000256" key="1">
    <source>
        <dbReference type="ARBA" id="ARBA00004429"/>
    </source>
</evidence>
<dbReference type="InterPro" id="IPR028053">
    <property type="entry name" value="Membr_insert_YidC_N"/>
</dbReference>
<dbReference type="InterPro" id="IPR047196">
    <property type="entry name" value="YidC_ALB_C"/>
</dbReference>
<evidence type="ECO:0000256" key="12">
    <source>
        <dbReference type="ARBA" id="ARBA00033342"/>
    </source>
</evidence>
<dbReference type="Pfam" id="PF14849">
    <property type="entry name" value="YidC_periplas"/>
    <property type="match status" value="1"/>
</dbReference>
<feature type="region of interest" description="Disordered" evidence="14">
    <location>
        <begin position="30"/>
        <end position="59"/>
    </location>
</feature>
<keyword evidence="10 13" id="KW-0143">Chaperone</keyword>
<dbReference type="NCBIfam" id="TIGR03593">
    <property type="entry name" value="yidC_nterm"/>
    <property type="match status" value="1"/>
</dbReference>
<keyword evidence="20" id="KW-1185">Reference proteome</keyword>
<dbReference type="Proteomes" id="UP000248798">
    <property type="component" value="Unassembled WGS sequence"/>
</dbReference>
<evidence type="ECO:0000313" key="17">
    <source>
        <dbReference type="EMBL" id="QBH12515.1"/>
    </source>
</evidence>
<dbReference type="RefSeq" id="WP_111953952.1">
    <property type="nucleotide sequence ID" value="NZ_CP036313.1"/>
</dbReference>
<evidence type="ECO:0000256" key="8">
    <source>
        <dbReference type="ARBA" id="ARBA00022989"/>
    </source>
</evidence>
<accession>A0A328FHF7</accession>
<protein>
    <recommendedName>
        <fullName evidence="3 13">Membrane protein insertase YidC</fullName>
    </recommendedName>
    <alternativeName>
        <fullName evidence="12 13">Foldase YidC</fullName>
    </alternativeName>
    <alternativeName>
        <fullName evidence="11 13">Membrane integrase YidC</fullName>
    </alternativeName>
    <alternativeName>
        <fullName evidence="13">Membrane protein YidC</fullName>
    </alternativeName>
</protein>
<comment type="subcellular location">
    <subcellularLocation>
        <location evidence="1">Cell inner membrane</location>
        <topology evidence="1">Multi-pass membrane protein</topology>
    </subcellularLocation>
    <subcellularLocation>
        <location evidence="13">Cell membrane</location>
        <topology evidence="13">Multi-pass membrane protein</topology>
    </subcellularLocation>
</comment>
<evidence type="ECO:0000256" key="6">
    <source>
        <dbReference type="ARBA" id="ARBA00022692"/>
    </source>
</evidence>
<name>A0A328FHF7_9BACT</name>
<dbReference type="OrthoDB" id="9780552at2"/>